<comment type="caution">
    <text evidence="1">The sequence shown here is derived from an EMBL/GenBank/DDBJ whole genome shotgun (WGS) entry which is preliminary data.</text>
</comment>
<gene>
    <name evidence="1" type="ORF">RV045_00175</name>
</gene>
<keyword evidence="1" id="KW-0456">Lyase</keyword>
<proteinExistence type="predicted"/>
<keyword evidence="2" id="KW-1185">Reference proteome</keyword>
<reference evidence="1" key="1">
    <citation type="submission" date="2023-10" db="EMBL/GenBank/DDBJ databases">
        <title>Amphibacter perezi, gen. nov., sp. nov. a novel taxa of the family Comamonadaceae, class Betaproteobacteria isolated from the skin microbiota of Pelophylax perezi from different populations.</title>
        <authorList>
            <person name="Costa S."/>
            <person name="Proenca D.N."/>
            <person name="Lopes I."/>
            <person name="Morais P.V."/>
        </authorList>
    </citation>
    <scope>NUCLEOTIDE SEQUENCE</scope>
    <source>
        <strain evidence="1">SL12-8</strain>
    </source>
</reference>
<accession>A0ACC6NY03</accession>
<protein>
    <submittedName>
        <fullName evidence="1">Adenylate/guanylate cyclase domain-containing protein</fullName>
        <ecNumber evidence="1">4.6.1.-</ecNumber>
    </submittedName>
</protein>
<evidence type="ECO:0000313" key="1">
    <source>
        <dbReference type="EMBL" id="MEJ7136845.1"/>
    </source>
</evidence>
<dbReference type="EC" id="4.6.1.-" evidence="1"/>
<dbReference type="Proteomes" id="UP001364695">
    <property type="component" value="Unassembled WGS sequence"/>
</dbReference>
<evidence type="ECO:0000313" key="2">
    <source>
        <dbReference type="Proteomes" id="UP001364695"/>
    </source>
</evidence>
<sequence length="738" mass="80171">MSARAASRERWLGWREALWRLPLRWLVGLALGFLVTLGTFHAVGVLRLAPVERVEWWLQDVRSLALRRPSSAPIVIVDIDEASLQRLGRWPWPRETLAGLTRELTTTLGARAVAFDLVLAEPEQTVPLQAWQRLTQQHPALNRYTRDWQSLTQPDPALGAWLAQQPVVLGYYLTSDRLGQRNGHLPPPLFPAPGLISPWTGYGASTRAYAGVRGGFINALPDRDGVVRRVPLVTPLDGQFYGSLALSLYLLPHSGMQVQPQWLPASRSDSGQRLLLGLTLTPPGQAARTMGLGRMGDVLVPWRSARPASEDSPGPPSAFDRISAATLWQARQGELAPAQVAALRARLQGRLVLVGSSAPALADLRATPIAPALPGVEVHAHVLSGLIDGDLPWRPDWASGYEILSLIVVGLWVGSAVLWLGPWSGVMSLLGCTSCLVALNLWLYRSEHWALPMAAPLMLAALLYIGATSWGYVTQTRQKRDLVRLFGSYVPPELVRQMARHPGRYSLQAENRELTVMFCDLRGFTALAEGLDPSALRDIINLFLSRMSAVVHRHQGTVDKYIGDAIMAFWGAPVAQPDHAWRAVRCALAMQTALAELNQDLAQRGLPGVGMGVGLNTGMVCVGDMGSDVRRTYTVIGDAVNVAARLEALTRQFGVAVLASAATQLACTPWQKHPAPAPGKGRGRPVTPPGPEWHWQAVAEVQVKGRQQKVAVLTPVLRDPVCVHNSTPAGAISHTAGD</sequence>
<name>A0ACC6NY03_9BURK</name>
<dbReference type="EMBL" id="JAWDIE010000001">
    <property type="protein sequence ID" value="MEJ7136845.1"/>
    <property type="molecule type" value="Genomic_DNA"/>
</dbReference>
<organism evidence="1 2">
    <name type="scientific">Amphibiibacter pelophylacis</name>
    <dbReference type="NCBI Taxonomy" id="1799477"/>
    <lineage>
        <taxon>Bacteria</taxon>
        <taxon>Pseudomonadati</taxon>
        <taxon>Pseudomonadota</taxon>
        <taxon>Betaproteobacteria</taxon>
        <taxon>Burkholderiales</taxon>
        <taxon>Sphaerotilaceae</taxon>
        <taxon>Amphibiibacter</taxon>
    </lineage>
</organism>